<protein>
    <submittedName>
        <fullName evidence="2">Predicted protein</fullName>
    </submittedName>
</protein>
<evidence type="ECO:0000313" key="3">
    <source>
        <dbReference type="Proteomes" id="UP000002668"/>
    </source>
</evidence>
<sequence>MDFTRKNGEWDVSIPLRPKLSLSLSLSLSPCLAQKKPSPNALSPSAGQKTSKMRHETTPIPTHLRLVRF</sequence>
<name>E5A866_LEPMJ</name>
<organism evidence="3">
    <name type="scientific">Leptosphaeria maculans (strain JN3 / isolate v23.1.3 / race Av1-4-5-6-7-8)</name>
    <name type="common">Blackleg fungus</name>
    <name type="synonym">Phoma lingam</name>
    <dbReference type="NCBI Taxonomy" id="985895"/>
    <lineage>
        <taxon>Eukaryota</taxon>
        <taxon>Fungi</taxon>
        <taxon>Dikarya</taxon>
        <taxon>Ascomycota</taxon>
        <taxon>Pezizomycotina</taxon>
        <taxon>Dothideomycetes</taxon>
        <taxon>Pleosporomycetidae</taxon>
        <taxon>Pleosporales</taxon>
        <taxon>Pleosporineae</taxon>
        <taxon>Leptosphaeriaceae</taxon>
        <taxon>Plenodomus</taxon>
        <taxon>Plenodomus lingam/Leptosphaeria maculans species complex</taxon>
    </lineage>
</organism>
<dbReference type="Proteomes" id="UP000002668">
    <property type="component" value="Genome"/>
</dbReference>
<dbReference type="VEuPathDB" id="FungiDB:LEMA_uP074000.1"/>
<dbReference type="HOGENOM" id="CLU_2776401_0_0_1"/>
<feature type="region of interest" description="Disordered" evidence="1">
    <location>
        <begin position="32"/>
        <end position="61"/>
    </location>
</feature>
<accession>E5A866</accession>
<dbReference type="AlphaFoldDB" id="E5A866"/>
<feature type="compositionally biased region" description="Polar residues" evidence="1">
    <location>
        <begin position="40"/>
        <end position="50"/>
    </location>
</feature>
<gene>
    <name evidence="2" type="ORF">LEMA_uP074000.1</name>
</gene>
<reference evidence="3" key="1">
    <citation type="journal article" date="2011" name="Nat. Commun.">
        <title>Effector diversification within compartments of the Leptosphaeria maculans genome affected by Repeat-Induced Point mutations.</title>
        <authorList>
            <person name="Rouxel T."/>
            <person name="Grandaubert J."/>
            <person name="Hane J.K."/>
            <person name="Hoede C."/>
            <person name="van de Wouw A.P."/>
            <person name="Couloux A."/>
            <person name="Dominguez V."/>
            <person name="Anthouard V."/>
            <person name="Bally P."/>
            <person name="Bourras S."/>
            <person name="Cozijnsen A.J."/>
            <person name="Ciuffetti L.M."/>
            <person name="Degrave A."/>
            <person name="Dilmaghani A."/>
            <person name="Duret L."/>
            <person name="Fudal I."/>
            <person name="Goodwin S.B."/>
            <person name="Gout L."/>
            <person name="Glaser N."/>
            <person name="Linglin J."/>
            <person name="Kema G.H.J."/>
            <person name="Lapalu N."/>
            <person name="Lawrence C.B."/>
            <person name="May K."/>
            <person name="Meyer M."/>
            <person name="Ollivier B."/>
            <person name="Poulain J."/>
            <person name="Schoch C.L."/>
            <person name="Simon A."/>
            <person name="Spatafora J.W."/>
            <person name="Stachowiak A."/>
            <person name="Turgeon B.G."/>
            <person name="Tyler B.M."/>
            <person name="Vincent D."/>
            <person name="Weissenbach J."/>
            <person name="Amselem J."/>
            <person name="Quesneville H."/>
            <person name="Oliver R.P."/>
            <person name="Wincker P."/>
            <person name="Balesdent M.-H."/>
            <person name="Howlett B.J."/>
        </authorList>
    </citation>
    <scope>NUCLEOTIDE SEQUENCE [LARGE SCALE GENOMIC DNA]</scope>
    <source>
        <strain evidence="3">JN3 / isolate v23.1.3 / race Av1-4-5-6-7-8</strain>
    </source>
</reference>
<evidence type="ECO:0000313" key="2">
    <source>
        <dbReference type="EMBL" id="CBX99811.1"/>
    </source>
</evidence>
<evidence type="ECO:0000256" key="1">
    <source>
        <dbReference type="SAM" id="MobiDB-lite"/>
    </source>
</evidence>
<proteinExistence type="predicted"/>
<dbReference type="EMBL" id="FP929137">
    <property type="protein sequence ID" value="CBX99811.1"/>
    <property type="molecule type" value="Genomic_DNA"/>
</dbReference>
<dbReference type="InParanoid" id="E5A866"/>
<keyword evidence="3" id="KW-1185">Reference proteome</keyword>